<protein>
    <submittedName>
        <fullName evidence="1">Uncharacterized protein</fullName>
    </submittedName>
</protein>
<accession>A0A9D1MIP0</accession>
<proteinExistence type="predicted"/>
<comment type="caution">
    <text evidence="1">The sequence shown here is derived from an EMBL/GenBank/DDBJ whole genome shotgun (WGS) entry which is preliminary data.</text>
</comment>
<name>A0A9D1MIP0_9FIRM</name>
<evidence type="ECO:0000313" key="2">
    <source>
        <dbReference type="Proteomes" id="UP000824110"/>
    </source>
</evidence>
<organism evidence="1 2">
    <name type="scientific">Candidatus Coproplasma excrementigallinarum</name>
    <dbReference type="NCBI Taxonomy" id="2840747"/>
    <lineage>
        <taxon>Bacteria</taxon>
        <taxon>Bacillati</taxon>
        <taxon>Bacillota</taxon>
        <taxon>Clostridia</taxon>
        <taxon>Eubacteriales</taxon>
        <taxon>Candidatus Coproplasma</taxon>
    </lineage>
</organism>
<reference evidence="1" key="2">
    <citation type="journal article" date="2021" name="PeerJ">
        <title>Extensive microbial diversity within the chicken gut microbiome revealed by metagenomics and culture.</title>
        <authorList>
            <person name="Gilroy R."/>
            <person name="Ravi A."/>
            <person name="Getino M."/>
            <person name="Pursley I."/>
            <person name="Horton D.L."/>
            <person name="Alikhan N.F."/>
            <person name="Baker D."/>
            <person name="Gharbi K."/>
            <person name="Hall N."/>
            <person name="Watson M."/>
            <person name="Adriaenssens E.M."/>
            <person name="Foster-Nyarko E."/>
            <person name="Jarju S."/>
            <person name="Secka A."/>
            <person name="Antonio M."/>
            <person name="Oren A."/>
            <person name="Chaudhuri R.R."/>
            <person name="La Ragione R."/>
            <person name="Hildebrand F."/>
            <person name="Pallen M.J."/>
        </authorList>
    </citation>
    <scope>NUCLEOTIDE SEQUENCE</scope>
    <source>
        <strain evidence="1">CHK195-12923</strain>
    </source>
</reference>
<evidence type="ECO:0000313" key="1">
    <source>
        <dbReference type="EMBL" id="HIU61243.1"/>
    </source>
</evidence>
<dbReference type="AlphaFoldDB" id="A0A9D1MIP0"/>
<gene>
    <name evidence="1" type="ORF">IAB69_01150</name>
</gene>
<reference evidence="1" key="1">
    <citation type="submission" date="2020-10" db="EMBL/GenBank/DDBJ databases">
        <authorList>
            <person name="Gilroy R."/>
        </authorList>
    </citation>
    <scope>NUCLEOTIDE SEQUENCE</scope>
    <source>
        <strain evidence="1">CHK195-12923</strain>
    </source>
</reference>
<sequence length="218" mass="23405">MSFFSNFQSDKCPGPISGNPLNGLCEKVCIQAQKIFDACIKQIQLENYTLTLTDFTPENPTYPLTFISARSTTSAETITALSVDRLTDKPGCARVQATVNIPVEVLYTDANGTEGSAQATISVKQDVLLFVPAPSIMPYKITAEASAVCAEGTFNADSGTFTVNACVTIILKVSIDVQLLVPCYGYCAIPPAQDYSREVCADFFELPLYPSGNKGAAR</sequence>
<dbReference type="EMBL" id="DVNE01000011">
    <property type="protein sequence ID" value="HIU61243.1"/>
    <property type="molecule type" value="Genomic_DNA"/>
</dbReference>
<dbReference type="Proteomes" id="UP000824110">
    <property type="component" value="Unassembled WGS sequence"/>
</dbReference>